<comment type="caution">
    <text evidence="2">The sequence shown here is derived from an EMBL/GenBank/DDBJ whole genome shotgun (WGS) entry which is preliminary data.</text>
</comment>
<name>A0ABT0S6V3_9SPHN</name>
<evidence type="ECO:0000313" key="3">
    <source>
        <dbReference type="Proteomes" id="UP001165383"/>
    </source>
</evidence>
<dbReference type="EMBL" id="JAMGBB010000001">
    <property type="protein sequence ID" value="MCL6740119.1"/>
    <property type="molecule type" value="Genomic_DNA"/>
</dbReference>
<dbReference type="GO" id="GO:0016301">
    <property type="term" value="F:kinase activity"/>
    <property type="evidence" value="ECO:0007669"/>
    <property type="project" value="UniProtKB-KW"/>
</dbReference>
<evidence type="ECO:0000313" key="2">
    <source>
        <dbReference type="EMBL" id="MCL6740119.1"/>
    </source>
</evidence>
<dbReference type="InterPro" id="IPR027417">
    <property type="entry name" value="P-loop_NTPase"/>
</dbReference>
<feature type="domain" description="Polyphosphate kinase-2-related" evidence="1">
    <location>
        <begin position="20"/>
        <end position="235"/>
    </location>
</feature>
<dbReference type="PANTHER" id="PTHR34383:SF3">
    <property type="entry name" value="POLYPHOSPHATE:AMP PHOSPHOTRANSFERASE"/>
    <property type="match status" value="1"/>
</dbReference>
<accession>A0ABT0S6V3</accession>
<keyword evidence="2" id="KW-0808">Transferase</keyword>
<dbReference type="InterPro" id="IPR022488">
    <property type="entry name" value="PPK2-related"/>
</dbReference>
<keyword evidence="2" id="KW-0418">Kinase</keyword>
<dbReference type="Pfam" id="PF03976">
    <property type="entry name" value="PPK2"/>
    <property type="match status" value="1"/>
</dbReference>
<dbReference type="RefSeq" id="WP_249914571.1">
    <property type="nucleotide sequence ID" value="NZ_JAMGBB010000001.1"/>
</dbReference>
<sequence length="261" mass="29738">MPIDLTEFERGVPFSGDVAEALEALGHRLARLQLSQIVHRKRAIILFEGWMGSGKRAVLKRLVGSLDPTYVRVVKVAGSDDMDDERHWLAPFWSRLPAAGNTTIFYRSWYRLVLEQRMLGNMDDKRWARALDEINEFEAQQRDHGTMIAKLFFHVTPEKQAASLRARQEDPWLRHLRDFQPIIGPTNRERANEVLQDFFAHTNTRWAPWTPIDANDDMAGCIAALTAVADQMEKTMPAEPPAMGETIVPFRTPKASETNSA</sequence>
<keyword evidence="3" id="KW-1185">Reference proteome</keyword>
<proteinExistence type="predicted"/>
<dbReference type="SUPFAM" id="SSF52540">
    <property type="entry name" value="P-loop containing nucleoside triphosphate hydrolases"/>
    <property type="match status" value="1"/>
</dbReference>
<protein>
    <submittedName>
        <fullName evidence="2">Polyphosphate kinase</fullName>
    </submittedName>
</protein>
<gene>
    <name evidence="2" type="ORF">LZ518_03075</name>
</gene>
<dbReference type="Gene3D" id="3.40.50.300">
    <property type="entry name" value="P-loop containing nucleotide triphosphate hydrolases"/>
    <property type="match status" value="1"/>
</dbReference>
<evidence type="ECO:0000259" key="1">
    <source>
        <dbReference type="Pfam" id="PF03976"/>
    </source>
</evidence>
<dbReference type="PANTHER" id="PTHR34383">
    <property type="entry name" value="POLYPHOSPHATE:AMP PHOSPHOTRANSFERASE-RELATED"/>
    <property type="match status" value="1"/>
</dbReference>
<dbReference type="Proteomes" id="UP001165383">
    <property type="component" value="Unassembled WGS sequence"/>
</dbReference>
<organism evidence="2 3">
    <name type="scientific">Sphingomonas brevis</name>
    <dbReference type="NCBI Taxonomy" id="2908206"/>
    <lineage>
        <taxon>Bacteria</taxon>
        <taxon>Pseudomonadati</taxon>
        <taxon>Pseudomonadota</taxon>
        <taxon>Alphaproteobacteria</taxon>
        <taxon>Sphingomonadales</taxon>
        <taxon>Sphingomonadaceae</taxon>
        <taxon>Sphingomonas</taxon>
    </lineage>
</organism>
<reference evidence="2" key="1">
    <citation type="submission" date="2022-05" db="EMBL/GenBank/DDBJ databases">
        <authorList>
            <person name="Jo J.-H."/>
            <person name="Im W.-T."/>
        </authorList>
    </citation>
    <scope>NUCLEOTIDE SEQUENCE</scope>
    <source>
        <strain evidence="2">RB56-2</strain>
    </source>
</reference>